<sequence>MPDVRIRRATDGDHAVIRRMLGGYRLVDRPACDPRPGLVGLERPAGSRVPTSVSSCR</sequence>
<protein>
    <recommendedName>
        <fullName evidence="3">N-acetyltransferase domain-containing protein</fullName>
    </recommendedName>
</protein>
<evidence type="ECO:0000313" key="1">
    <source>
        <dbReference type="EMBL" id="WRL62444.1"/>
    </source>
</evidence>
<accession>A0ABZ1AVF4</accession>
<name>A0ABZ1AVF4_9ACTN</name>
<reference evidence="1 2" key="1">
    <citation type="submission" date="2023-12" db="EMBL/GenBank/DDBJ databases">
        <title>Blastococcus brunescens sp. nov., an actonobacterium isolated from sandstone collected in sahara desert.</title>
        <authorList>
            <person name="Gtari M."/>
            <person name="Ghodhbane F."/>
        </authorList>
    </citation>
    <scope>NUCLEOTIDE SEQUENCE [LARGE SCALE GENOMIC DNA]</scope>
    <source>
        <strain evidence="1 2">BMG 8361</strain>
    </source>
</reference>
<organism evidence="1 2">
    <name type="scientific">Blastococcus brunescens</name>
    <dbReference type="NCBI Taxonomy" id="1564165"/>
    <lineage>
        <taxon>Bacteria</taxon>
        <taxon>Bacillati</taxon>
        <taxon>Actinomycetota</taxon>
        <taxon>Actinomycetes</taxon>
        <taxon>Geodermatophilales</taxon>
        <taxon>Geodermatophilaceae</taxon>
        <taxon>Blastococcus</taxon>
    </lineage>
</organism>
<dbReference type="EMBL" id="CP141261">
    <property type="protein sequence ID" value="WRL62444.1"/>
    <property type="molecule type" value="Genomic_DNA"/>
</dbReference>
<gene>
    <name evidence="1" type="ORF">U6N30_20810</name>
</gene>
<dbReference type="Proteomes" id="UP001324287">
    <property type="component" value="Chromosome"/>
</dbReference>
<keyword evidence="2" id="KW-1185">Reference proteome</keyword>
<evidence type="ECO:0000313" key="2">
    <source>
        <dbReference type="Proteomes" id="UP001324287"/>
    </source>
</evidence>
<dbReference type="RefSeq" id="WP_324273798.1">
    <property type="nucleotide sequence ID" value="NZ_CP141261.1"/>
</dbReference>
<evidence type="ECO:0008006" key="3">
    <source>
        <dbReference type="Google" id="ProtNLM"/>
    </source>
</evidence>
<proteinExistence type="predicted"/>